<gene>
    <name evidence="2" type="ORF">K8V47_02360</name>
</gene>
<keyword evidence="1" id="KW-0732">Signal</keyword>
<evidence type="ECO:0000256" key="1">
    <source>
        <dbReference type="SAM" id="SignalP"/>
    </source>
</evidence>
<reference evidence="2" key="1">
    <citation type="journal article" date="2021" name="PeerJ">
        <title>Extensive microbial diversity within the chicken gut microbiome revealed by metagenomics and culture.</title>
        <authorList>
            <person name="Gilroy R."/>
            <person name="Ravi A."/>
            <person name="Getino M."/>
            <person name="Pursley I."/>
            <person name="Horton D.L."/>
            <person name="Alikhan N.F."/>
            <person name="Baker D."/>
            <person name="Gharbi K."/>
            <person name="Hall N."/>
            <person name="Watson M."/>
            <person name="Adriaenssens E.M."/>
            <person name="Foster-Nyarko E."/>
            <person name="Jarju S."/>
            <person name="Secka A."/>
            <person name="Antonio M."/>
            <person name="Oren A."/>
            <person name="Chaudhuri R.R."/>
            <person name="La Ragione R."/>
            <person name="Hildebrand F."/>
            <person name="Pallen M.J."/>
        </authorList>
    </citation>
    <scope>NUCLEOTIDE SEQUENCE</scope>
    <source>
        <strain evidence="2">4100</strain>
    </source>
</reference>
<dbReference type="EMBL" id="DYXT01000016">
    <property type="protein sequence ID" value="HJE38591.1"/>
    <property type="molecule type" value="Genomic_DNA"/>
</dbReference>
<organism evidence="2 3">
    <name type="scientific">Candidatus Amulumruptor caecigallinarius</name>
    <dbReference type="NCBI Taxonomy" id="2109911"/>
    <lineage>
        <taxon>Bacteria</taxon>
        <taxon>Pseudomonadati</taxon>
        <taxon>Bacteroidota</taxon>
        <taxon>Bacteroidia</taxon>
        <taxon>Bacteroidales</taxon>
        <taxon>Muribaculaceae</taxon>
        <taxon>Candidatus Amulumruptor</taxon>
    </lineage>
</organism>
<proteinExistence type="predicted"/>
<comment type="caution">
    <text evidence="2">The sequence shown here is derived from an EMBL/GenBank/DDBJ whole genome shotgun (WGS) entry which is preliminary data.</text>
</comment>
<evidence type="ECO:0000313" key="2">
    <source>
        <dbReference type="EMBL" id="HJE38591.1"/>
    </source>
</evidence>
<protein>
    <submittedName>
        <fullName evidence="2">Uncharacterized protein</fullName>
    </submittedName>
</protein>
<feature type="signal peptide" evidence="1">
    <location>
        <begin position="1"/>
        <end position="22"/>
    </location>
</feature>
<name>A0A921JHJ7_9BACT</name>
<sequence length="203" mass="21828">MKIKVFIVASMMSLGVAIGTQASSCEPSVAVGASLAPAASQTTAKRTTVSNMSDGYVMTAKGFGPIKVGMLSTAIPKTLSGVYDKLVYHRNTNNKPTETCERSYPHIKGFYIGTLGTIQTVILYVDKRSKLCGAVVYSPKVKSEAGVYPGMPESQLKKVKGIQSDVDVMSGETAYWDSNHIAYWLTWEGPSKVAGMAFGDYME</sequence>
<reference evidence="2" key="2">
    <citation type="submission" date="2021-09" db="EMBL/GenBank/DDBJ databases">
        <authorList>
            <person name="Gilroy R."/>
        </authorList>
    </citation>
    <scope>NUCLEOTIDE SEQUENCE</scope>
    <source>
        <strain evidence="2">4100</strain>
    </source>
</reference>
<dbReference type="AlphaFoldDB" id="A0A921JHJ7"/>
<accession>A0A921JHJ7</accession>
<dbReference type="Proteomes" id="UP000711407">
    <property type="component" value="Unassembled WGS sequence"/>
</dbReference>
<evidence type="ECO:0000313" key="3">
    <source>
        <dbReference type="Proteomes" id="UP000711407"/>
    </source>
</evidence>
<feature type="chain" id="PRO_5037916828" evidence="1">
    <location>
        <begin position="23"/>
        <end position="203"/>
    </location>
</feature>